<keyword evidence="1" id="KW-0812">Transmembrane</keyword>
<name>A0A0B0NY99_GOSAR</name>
<evidence type="ECO:0000313" key="3">
    <source>
        <dbReference type="Proteomes" id="UP000032142"/>
    </source>
</evidence>
<feature type="transmembrane region" description="Helical" evidence="1">
    <location>
        <begin position="46"/>
        <end position="66"/>
    </location>
</feature>
<organism evidence="2 3">
    <name type="scientific">Gossypium arboreum</name>
    <name type="common">Tree cotton</name>
    <name type="synonym">Gossypium nanking</name>
    <dbReference type="NCBI Taxonomy" id="29729"/>
    <lineage>
        <taxon>Eukaryota</taxon>
        <taxon>Viridiplantae</taxon>
        <taxon>Streptophyta</taxon>
        <taxon>Embryophyta</taxon>
        <taxon>Tracheophyta</taxon>
        <taxon>Spermatophyta</taxon>
        <taxon>Magnoliopsida</taxon>
        <taxon>eudicotyledons</taxon>
        <taxon>Gunneridae</taxon>
        <taxon>Pentapetalae</taxon>
        <taxon>rosids</taxon>
        <taxon>malvids</taxon>
        <taxon>Malvales</taxon>
        <taxon>Malvaceae</taxon>
        <taxon>Malvoideae</taxon>
        <taxon>Gossypium</taxon>
    </lineage>
</organism>
<dbReference type="AlphaFoldDB" id="A0A0B0NY99"/>
<sequence>MDNCKYVMYRLVIRMIVKVTGDIIWYILLYKLSHVIWLNLMLYFDMFWQIVVGMEICKCVLIYGRFMDGKCMILVKQLNIMWNWH</sequence>
<proteinExistence type="predicted"/>
<keyword evidence="3" id="KW-1185">Reference proteome</keyword>
<protein>
    <submittedName>
        <fullName evidence="2">Uncharacterized protein</fullName>
    </submittedName>
</protein>
<reference evidence="3" key="1">
    <citation type="submission" date="2014-09" db="EMBL/GenBank/DDBJ databases">
        <authorList>
            <person name="Mudge J."/>
            <person name="Ramaraj T."/>
            <person name="Lindquist I.E."/>
            <person name="Bharti A.K."/>
            <person name="Sundararajan A."/>
            <person name="Cameron C.T."/>
            <person name="Woodward J.E."/>
            <person name="May G.D."/>
            <person name="Brubaker C."/>
            <person name="Broadhvest J."/>
            <person name="Wilkins T.A."/>
        </authorList>
    </citation>
    <scope>NUCLEOTIDE SEQUENCE</scope>
    <source>
        <strain evidence="3">cv. AKA8401</strain>
    </source>
</reference>
<evidence type="ECO:0000313" key="2">
    <source>
        <dbReference type="EMBL" id="KHG17780.1"/>
    </source>
</evidence>
<keyword evidence="1" id="KW-0472">Membrane</keyword>
<keyword evidence="1" id="KW-1133">Transmembrane helix</keyword>
<dbReference type="Proteomes" id="UP000032142">
    <property type="component" value="Unassembled WGS sequence"/>
</dbReference>
<gene>
    <name evidence="2" type="ORF">F383_23438</name>
</gene>
<dbReference type="EMBL" id="KN409019">
    <property type="protein sequence ID" value="KHG17780.1"/>
    <property type="molecule type" value="Genomic_DNA"/>
</dbReference>
<accession>A0A0B0NY99</accession>
<evidence type="ECO:0000256" key="1">
    <source>
        <dbReference type="SAM" id="Phobius"/>
    </source>
</evidence>